<keyword evidence="2" id="KW-1185">Reference proteome</keyword>
<accession>A0ABV8B4I3</accession>
<dbReference type="Proteomes" id="UP001595752">
    <property type="component" value="Unassembled WGS sequence"/>
</dbReference>
<dbReference type="RefSeq" id="WP_377917279.1">
    <property type="nucleotide sequence ID" value="NZ_JBHRZT010000068.1"/>
</dbReference>
<comment type="caution">
    <text evidence="1">The sequence shown here is derived from an EMBL/GenBank/DDBJ whole genome shotgun (WGS) entry which is preliminary data.</text>
</comment>
<reference evidence="2" key="1">
    <citation type="journal article" date="2019" name="Int. J. Syst. Evol. Microbiol.">
        <title>The Global Catalogue of Microorganisms (GCM) 10K type strain sequencing project: providing services to taxonomists for standard genome sequencing and annotation.</title>
        <authorList>
            <consortium name="The Broad Institute Genomics Platform"/>
            <consortium name="The Broad Institute Genome Sequencing Center for Infectious Disease"/>
            <person name="Wu L."/>
            <person name="Ma J."/>
        </authorList>
    </citation>
    <scope>NUCLEOTIDE SEQUENCE [LARGE SCALE GENOMIC DNA]</scope>
    <source>
        <strain evidence="2">CCUG 61889</strain>
    </source>
</reference>
<evidence type="ECO:0000313" key="2">
    <source>
        <dbReference type="Proteomes" id="UP001595752"/>
    </source>
</evidence>
<sequence>MEKEKLFQRIQSMIISSSKNPKYMSVSTVKVADIFGVKPSEIEKGLQELIDEGRLRKSKITESPNHEVYLLP</sequence>
<protein>
    <recommendedName>
        <fullName evidence="3">MarR family transcriptional regulator</fullName>
    </recommendedName>
</protein>
<name>A0ABV8B4I3_9BACI</name>
<evidence type="ECO:0008006" key="3">
    <source>
        <dbReference type="Google" id="ProtNLM"/>
    </source>
</evidence>
<evidence type="ECO:0000313" key="1">
    <source>
        <dbReference type="EMBL" id="MFC3885152.1"/>
    </source>
</evidence>
<gene>
    <name evidence="1" type="ORF">ACFOU2_17425</name>
</gene>
<proteinExistence type="predicted"/>
<dbReference type="EMBL" id="JBHRZT010000068">
    <property type="protein sequence ID" value="MFC3885152.1"/>
    <property type="molecule type" value="Genomic_DNA"/>
</dbReference>
<organism evidence="1 2">
    <name type="scientific">Bacillus songklensis</name>
    <dbReference type="NCBI Taxonomy" id="1069116"/>
    <lineage>
        <taxon>Bacteria</taxon>
        <taxon>Bacillati</taxon>
        <taxon>Bacillota</taxon>
        <taxon>Bacilli</taxon>
        <taxon>Bacillales</taxon>
        <taxon>Bacillaceae</taxon>
        <taxon>Bacillus</taxon>
    </lineage>
</organism>